<keyword evidence="1" id="KW-0472">Membrane</keyword>
<gene>
    <name evidence="2" type="ORF">DWX41_04490</name>
</gene>
<dbReference type="AlphaFoldDB" id="A0A3E2WZH8"/>
<dbReference type="Proteomes" id="UP000261111">
    <property type="component" value="Unassembled WGS sequence"/>
</dbReference>
<feature type="transmembrane region" description="Helical" evidence="1">
    <location>
        <begin position="163"/>
        <end position="183"/>
    </location>
</feature>
<sequence>MMNAALFKKEIKSNWLLLVIFLAVLSVYGSMITIMFDPKMGDSLKLMAESMPGIFSAFGMDSPGTTLLQFVSSYLYGWLFIGFPGVFIIILTNRLSAKYVDNGSMAYLLAAPVKRWRIMLTQAVFMILCLVIMVGFATVLILAFSEGMFPGEMEIKAFLRVNIGLLGLLIFLGGVGFCASCFCNESKYSSSISTAVLVYSLLVQMLSRVGDKFENLKYATPLTLFNVDGLGAGDGEAWMTCIILYAAGLVLIGIGIVRFSKRDLPL</sequence>
<dbReference type="Pfam" id="PF12679">
    <property type="entry name" value="ABC2_membrane_2"/>
    <property type="match status" value="1"/>
</dbReference>
<keyword evidence="1" id="KW-1133">Transmembrane helix</keyword>
<dbReference type="PANTHER" id="PTHR37305">
    <property type="entry name" value="INTEGRAL MEMBRANE PROTEIN-RELATED"/>
    <property type="match status" value="1"/>
</dbReference>
<dbReference type="EMBL" id="QVIA01000004">
    <property type="protein sequence ID" value="RGC34036.1"/>
    <property type="molecule type" value="Genomic_DNA"/>
</dbReference>
<evidence type="ECO:0000256" key="1">
    <source>
        <dbReference type="SAM" id="Phobius"/>
    </source>
</evidence>
<accession>A0A3E2WZH8</accession>
<feature type="transmembrane region" description="Helical" evidence="1">
    <location>
        <begin position="237"/>
        <end position="257"/>
    </location>
</feature>
<feature type="transmembrane region" description="Helical" evidence="1">
    <location>
        <begin position="118"/>
        <end position="143"/>
    </location>
</feature>
<comment type="caution">
    <text evidence="2">The sequence shown here is derived from an EMBL/GenBank/DDBJ whole genome shotgun (WGS) entry which is preliminary data.</text>
</comment>
<reference evidence="2 3" key="1">
    <citation type="submission" date="2018-08" db="EMBL/GenBank/DDBJ databases">
        <title>A genome reference for cultivated species of the human gut microbiota.</title>
        <authorList>
            <person name="Zou Y."/>
            <person name="Xue W."/>
            <person name="Luo G."/>
        </authorList>
    </citation>
    <scope>NUCLEOTIDE SEQUENCE [LARGE SCALE GENOMIC DNA]</scope>
    <source>
        <strain evidence="2 3">AF19-21</strain>
    </source>
</reference>
<evidence type="ECO:0000313" key="3">
    <source>
        <dbReference type="Proteomes" id="UP000261111"/>
    </source>
</evidence>
<proteinExistence type="predicted"/>
<name>A0A3E2WZH8_9FIRM</name>
<evidence type="ECO:0000313" key="2">
    <source>
        <dbReference type="EMBL" id="RGC34036.1"/>
    </source>
</evidence>
<organism evidence="2 3">
    <name type="scientific">Hungatella hathewayi</name>
    <dbReference type="NCBI Taxonomy" id="154046"/>
    <lineage>
        <taxon>Bacteria</taxon>
        <taxon>Bacillati</taxon>
        <taxon>Bacillota</taxon>
        <taxon>Clostridia</taxon>
        <taxon>Lachnospirales</taxon>
        <taxon>Lachnospiraceae</taxon>
        <taxon>Hungatella</taxon>
    </lineage>
</organism>
<protein>
    <submittedName>
        <fullName evidence="2">ABC transporter permease</fullName>
    </submittedName>
</protein>
<dbReference type="GO" id="GO:0005886">
    <property type="term" value="C:plasma membrane"/>
    <property type="evidence" value="ECO:0007669"/>
    <property type="project" value="UniProtKB-SubCell"/>
</dbReference>
<feature type="transmembrane region" description="Helical" evidence="1">
    <location>
        <begin position="190"/>
        <end position="207"/>
    </location>
</feature>
<keyword evidence="1" id="KW-0812">Transmembrane</keyword>
<dbReference type="PANTHER" id="PTHR37305:SF2">
    <property type="entry name" value="BACITRACIN TRANSPORT PERMEASE PROTEIN BCRB"/>
    <property type="match status" value="1"/>
</dbReference>
<feature type="transmembrane region" description="Helical" evidence="1">
    <location>
        <begin position="75"/>
        <end position="97"/>
    </location>
</feature>
<dbReference type="GO" id="GO:0140359">
    <property type="term" value="F:ABC-type transporter activity"/>
    <property type="evidence" value="ECO:0007669"/>
    <property type="project" value="InterPro"/>
</dbReference>